<dbReference type="InterPro" id="IPR050313">
    <property type="entry name" value="Carb_Metab_HTH_regulators"/>
</dbReference>
<dbReference type="PROSITE" id="PS51000">
    <property type="entry name" value="HTH_DEOR_2"/>
    <property type="match status" value="1"/>
</dbReference>
<evidence type="ECO:0000313" key="7">
    <source>
        <dbReference type="EMBL" id="RKR74388.1"/>
    </source>
</evidence>
<dbReference type="PANTHER" id="PTHR30363">
    <property type="entry name" value="HTH-TYPE TRANSCRIPTIONAL REGULATOR SRLR-RELATED"/>
    <property type="match status" value="1"/>
</dbReference>
<dbReference type="InterPro" id="IPR011991">
    <property type="entry name" value="ArsR-like_HTH"/>
</dbReference>
<evidence type="ECO:0000256" key="2">
    <source>
        <dbReference type="ARBA" id="ARBA00022491"/>
    </source>
</evidence>
<keyword evidence="8" id="KW-1185">Reference proteome</keyword>
<dbReference type="SUPFAM" id="SSF46785">
    <property type="entry name" value="Winged helix' DNA-binding domain"/>
    <property type="match status" value="1"/>
</dbReference>
<evidence type="ECO:0000259" key="6">
    <source>
        <dbReference type="PROSITE" id="PS51000"/>
    </source>
</evidence>
<evidence type="ECO:0000256" key="1">
    <source>
        <dbReference type="ARBA" id="ARBA00021390"/>
    </source>
</evidence>
<keyword evidence="2" id="KW-0678">Repressor</keyword>
<evidence type="ECO:0000256" key="3">
    <source>
        <dbReference type="ARBA" id="ARBA00023015"/>
    </source>
</evidence>
<keyword evidence="4" id="KW-0804">Transcription</keyword>
<dbReference type="Gene3D" id="1.10.10.10">
    <property type="entry name" value="Winged helix-like DNA-binding domain superfamily/Winged helix DNA-binding domain"/>
    <property type="match status" value="1"/>
</dbReference>
<gene>
    <name evidence="7" type="ORF">C8E83_1500</name>
</gene>
<reference evidence="7 8" key="1">
    <citation type="submission" date="2018-10" db="EMBL/GenBank/DDBJ databases">
        <title>Sequencing the genomes of 1000 actinobacteria strains.</title>
        <authorList>
            <person name="Klenk H.-P."/>
        </authorList>
    </citation>
    <scope>NUCLEOTIDE SEQUENCE [LARGE SCALE GENOMIC DNA]</scope>
    <source>
        <strain evidence="7 8">DSM 17894</strain>
    </source>
</reference>
<dbReference type="GO" id="GO:0003700">
    <property type="term" value="F:DNA-binding transcription factor activity"/>
    <property type="evidence" value="ECO:0007669"/>
    <property type="project" value="InterPro"/>
</dbReference>
<evidence type="ECO:0000256" key="4">
    <source>
        <dbReference type="ARBA" id="ARBA00023163"/>
    </source>
</evidence>
<feature type="domain" description="HTH deoR-type" evidence="6">
    <location>
        <begin position="14"/>
        <end position="69"/>
    </location>
</feature>
<accession>A0A495IG56</accession>
<proteinExistence type="predicted"/>
<dbReference type="PRINTS" id="PR00037">
    <property type="entry name" value="HTHLACR"/>
</dbReference>
<dbReference type="InterPro" id="IPR036390">
    <property type="entry name" value="WH_DNA-bd_sf"/>
</dbReference>
<dbReference type="PANTHER" id="PTHR30363:SF4">
    <property type="entry name" value="GLYCEROL-3-PHOSPHATE REGULON REPRESSOR"/>
    <property type="match status" value="1"/>
</dbReference>
<dbReference type="Pfam" id="PF08220">
    <property type="entry name" value="HTH_DeoR"/>
    <property type="match status" value="1"/>
</dbReference>
<dbReference type="Pfam" id="PF00455">
    <property type="entry name" value="DeoRC"/>
    <property type="match status" value="1"/>
</dbReference>
<dbReference type="InterPro" id="IPR001034">
    <property type="entry name" value="DeoR_HTH"/>
</dbReference>
<evidence type="ECO:0000256" key="5">
    <source>
        <dbReference type="ARBA" id="ARBA00024937"/>
    </source>
</evidence>
<dbReference type="CDD" id="cd00090">
    <property type="entry name" value="HTH_ARSR"/>
    <property type="match status" value="1"/>
</dbReference>
<dbReference type="InterPro" id="IPR036388">
    <property type="entry name" value="WH-like_DNA-bd_sf"/>
</dbReference>
<keyword evidence="3" id="KW-0805">Transcription regulation</keyword>
<dbReference type="SMART" id="SM00420">
    <property type="entry name" value="HTH_DEOR"/>
    <property type="match status" value="1"/>
</dbReference>
<comment type="function">
    <text evidence="5">Repressor of the lactose catabolism operon. Galactose-6-phosphate is the inducer.</text>
</comment>
<name>A0A495IG56_9MICO</name>
<dbReference type="Proteomes" id="UP000280008">
    <property type="component" value="Unassembled WGS sequence"/>
</dbReference>
<sequence>MTAGRGSGARSNAASERRAELLRLTRESGRLDAADAARLVGVSPETLRRDLRALEEAGLIRRSYGAAVPVESGAYETGLAYRETNHAAEKARIADAAARHLGEAQTIFLDEGYQTQLVAERLPGDRPLTILTSSLPVAARLSERPNVQLLLLGGRVRGNTLGTVDHWAADMLRQFVVDLAFVGANGVSETDGLTTPDPAVAMVKSAAVATSKRRIFVGASHKFGTSTFVRFAALTDFDVMITGTELSASAAGRFAAAGARLERV</sequence>
<dbReference type="OrthoDB" id="7688673at2"/>
<protein>
    <recommendedName>
        <fullName evidence="1">Lactose phosphotransferase system repressor</fullName>
    </recommendedName>
</protein>
<dbReference type="SUPFAM" id="SSF100950">
    <property type="entry name" value="NagB/RpiA/CoA transferase-like"/>
    <property type="match status" value="1"/>
</dbReference>
<dbReference type="Gene3D" id="3.40.50.1360">
    <property type="match status" value="1"/>
</dbReference>
<dbReference type="EMBL" id="RBKS01000001">
    <property type="protein sequence ID" value="RKR74388.1"/>
    <property type="molecule type" value="Genomic_DNA"/>
</dbReference>
<dbReference type="InterPro" id="IPR014036">
    <property type="entry name" value="DeoR-like_C"/>
</dbReference>
<dbReference type="SMART" id="SM01134">
    <property type="entry name" value="DeoRC"/>
    <property type="match status" value="1"/>
</dbReference>
<organism evidence="7 8">
    <name type="scientific">Frondihabitans australicus</name>
    <dbReference type="NCBI Taxonomy" id="386892"/>
    <lineage>
        <taxon>Bacteria</taxon>
        <taxon>Bacillati</taxon>
        <taxon>Actinomycetota</taxon>
        <taxon>Actinomycetes</taxon>
        <taxon>Micrococcales</taxon>
        <taxon>Microbacteriaceae</taxon>
        <taxon>Frondihabitans</taxon>
    </lineage>
</organism>
<comment type="caution">
    <text evidence="7">The sequence shown here is derived from an EMBL/GenBank/DDBJ whole genome shotgun (WGS) entry which is preliminary data.</text>
</comment>
<dbReference type="AlphaFoldDB" id="A0A495IG56"/>
<dbReference type="RefSeq" id="WP_121369138.1">
    <property type="nucleotide sequence ID" value="NZ_RBKS01000001.1"/>
</dbReference>
<dbReference type="InterPro" id="IPR037171">
    <property type="entry name" value="NagB/RpiA_transferase-like"/>
</dbReference>
<evidence type="ECO:0000313" key="8">
    <source>
        <dbReference type="Proteomes" id="UP000280008"/>
    </source>
</evidence>